<dbReference type="FunFam" id="2.60.40.10:FF:000049">
    <property type="entry name" value="Leukocyte immunoglobulin-like receptor subfamily B member 1"/>
    <property type="match status" value="3"/>
</dbReference>
<dbReference type="PANTHER" id="PTHR11738">
    <property type="entry name" value="MHC CLASS I NK CELL RECEPTOR"/>
    <property type="match status" value="1"/>
</dbReference>
<keyword evidence="3" id="KW-0393">Immunoglobulin domain</keyword>
<dbReference type="InterPro" id="IPR013151">
    <property type="entry name" value="Immunoglobulin_dom"/>
</dbReference>
<dbReference type="GeneID" id="105309483"/>
<dbReference type="AlphaFoldDB" id="A0A6P6C3L8"/>
<dbReference type="SMART" id="SM00409">
    <property type="entry name" value="IG"/>
    <property type="match status" value="2"/>
</dbReference>
<evidence type="ECO:0000313" key="7">
    <source>
        <dbReference type="RefSeq" id="XP_023381986.1"/>
    </source>
</evidence>
<evidence type="ECO:0000259" key="5">
    <source>
        <dbReference type="SMART" id="SM00409"/>
    </source>
</evidence>
<dbReference type="GO" id="GO:0005886">
    <property type="term" value="C:plasma membrane"/>
    <property type="evidence" value="ECO:0007669"/>
    <property type="project" value="TreeGrafter"/>
</dbReference>
<dbReference type="GO" id="GO:0002764">
    <property type="term" value="P:immune response-regulating signaling pathway"/>
    <property type="evidence" value="ECO:0007669"/>
    <property type="project" value="TreeGrafter"/>
</dbReference>
<dbReference type="Gene3D" id="2.60.40.10">
    <property type="entry name" value="Immunoglobulins"/>
    <property type="match status" value="4"/>
</dbReference>
<dbReference type="RefSeq" id="XP_023381986.1">
    <property type="nucleotide sequence ID" value="XM_023526218.1"/>
</dbReference>
<dbReference type="GO" id="GO:0032396">
    <property type="term" value="F:inhibitory MHC class I receptor activity"/>
    <property type="evidence" value="ECO:0007669"/>
    <property type="project" value="TreeGrafter"/>
</dbReference>
<evidence type="ECO:0000313" key="6">
    <source>
        <dbReference type="Proteomes" id="UP000515202"/>
    </source>
</evidence>
<dbReference type="Proteomes" id="UP000515202">
    <property type="component" value="Unplaced"/>
</dbReference>
<keyword evidence="4" id="KW-1133">Transmembrane helix</keyword>
<accession>A0A6P6C3L8</accession>
<feature type="domain" description="Immunoglobulin" evidence="5">
    <location>
        <begin position="142"/>
        <end position="233"/>
    </location>
</feature>
<evidence type="ECO:0000256" key="2">
    <source>
        <dbReference type="ARBA" id="ARBA00023157"/>
    </source>
</evidence>
<feature type="domain" description="Immunoglobulin" evidence="5">
    <location>
        <begin position="48"/>
        <end position="129"/>
    </location>
</feature>
<reference evidence="7" key="1">
    <citation type="submission" date="2025-08" db="UniProtKB">
        <authorList>
            <consortium name="RefSeq"/>
        </authorList>
    </citation>
    <scope>IDENTIFICATION</scope>
    <source>
        <tissue evidence="7">Kidney</tissue>
    </source>
</reference>
<sequence length="485" mass="53597">MGPASTSHGGTYRCYGSHSSYVYEWSEPSDLLRLEVTGVHREPSLSAQPGTLVLSGDRLVLQCHSEAGFGRFALTKDEGLTPPQRLDGQHSPDFPLGPMTRNLGGQYRCYSGHNLSYAWSAPSAPLDILITGMYKKPSLSAHPGPSVPWGGKVTLRCRSETLSDTFYLHKEGSPAPPQRFRPQDTAASFQANFTMNPVTSAHGGTYRCYSSRSTSPYLLSHPSDPVEFVVSVYLHKEGSPAPPQRFRPQDTAASFQANFTMNPVTSAHGGTYRCYSSRSTSPYLLSHPSDPVEFVVSVSRPGGLTQRHQDKSSDYLWSRSPGDLDHPLWFEDVVTDPMAHGRYLIKWHHWLIHNITRVQGLKRYLNILIGVLVALVLLFSLLLFLLLRHWRQSKRRMSVAASEPEDRGLQKSSGPAADVQENLYAAVKDTPDDGQLDSQAVASEDLQDVTYAQLNHGTLRREISALPSSSEPPDEPSLYAALAIH</sequence>
<dbReference type="InterPro" id="IPR013783">
    <property type="entry name" value="Ig-like_fold"/>
</dbReference>
<dbReference type="InterPro" id="IPR050412">
    <property type="entry name" value="Ig-like_Receptors_ImmuneReg"/>
</dbReference>
<keyword evidence="1" id="KW-0732">Signal</keyword>
<keyword evidence="2" id="KW-1015">Disulfide bond</keyword>
<evidence type="ECO:0000256" key="1">
    <source>
        <dbReference type="ARBA" id="ARBA00022729"/>
    </source>
</evidence>
<proteinExistence type="predicted"/>
<keyword evidence="6" id="KW-1185">Reference proteome</keyword>
<dbReference type="InterPro" id="IPR036179">
    <property type="entry name" value="Ig-like_dom_sf"/>
</dbReference>
<evidence type="ECO:0000256" key="3">
    <source>
        <dbReference type="ARBA" id="ARBA00023319"/>
    </source>
</evidence>
<dbReference type="Pfam" id="PF00047">
    <property type="entry name" value="ig"/>
    <property type="match status" value="1"/>
</dbReference>
<feature type="transmembrane region" description="Helical" evidence="4">
    <location>
        <begin position="364"/>
        <end position="387"/>
    </location>
</feature>
<dbReference type="PANTHER" id="PTHR11738:SF88">
    <property type="entry name" value="IG-LIKE DOMAIN-CONTAINING PROTEIN"/>
    <property type="match status" value="1"/>
</dbReference>
<keyword evidence="4" id="KW-0812">Transmembrane</keyword>
<dbReference type="SUPFAM" id="SSF48726">
    <property type="entry name" value="Immunoglobulin"/>
    <property type="match status" value="4"/>
</dbReference>
<dbReference type="GO" id="GO:0019221">
    <property type="term" value="P:cytokine-mediated signaling pathway"/>
    <property type="evidence" value="ECO:0007669"/>
    <property type="project" value="TreeGrafter"/>
</dbReference>
<dbReference type="KEGG" id="pvp:105309483"/>
<gene>
    <name evidence="7" type="primary">LOC105309483</name>
</gene>
<dbReference type="OrthoDB" id="9427497at2759"/>
<dbReference type="InterPro" id="IPR003599">
    <property type="entry name" value="Ig_sub"/>
</dbReference>
<evidence type="ECO:0000256" key="4">
    <source>
        <dbReference type="SAM" id="Phobius"/>
    </source>
</evidence>
<organism evidence="6 7">
    <name type="scientific">Pteropus vampyrus</name>
    <name type="common">Large flying fox</name>
    <dbReference type="NCBI Taxonomy" id="132908"/>
    <lineage>
        <taxon>Eukaryota</taxon>
        <taxon>Metazoa</taxon>
        <taxon>Chordata</taxon>
        <taxon>Craniata</taxon>
        <taxon>Vertebrata</taxon>
        <taxon>Euteleostomi</taxon>
        <taxon>Mammalia</taxon>
        <taxon>Eutheria</taxon>
        <taxon>Laurasiatheria</taxon>
        <taxon>Chiroptera</taxon>
        <taxon>Yinpterochiroptera</taxon>
        <taxon>Pteropodoidea</taxon>
        <taxon>Pteropodidae</taxon>
        <taxon>Pteropodinae</taxon>
        <taxon>Pteropus</taxon>
    </lineage>
</organism>
<keyword evidence="4" id="KW-0472">Membrane</keyword>
<name>A0A6P6C3L8_PTEVA</name>
<protein>
    <submittedName>
        <fullName evidence="7">Leukocyte immunoglobulin-like receptor subfamily B member 1</fullName>
    </submittedName>
</protein>